<evidence type="ECO:0000313" key="3">
    <source>
        <dbReference type="Proteomes" id="UP000027195"/>
    </source>
</evidence>
<dbReference type="InParanoid" id="A0A067N1R8"/>
<dbReference type="HOGENOM" id="CLU_2497582_0_0_1"/>
<accession>A0A067N1R8</accession>
<protein>
    <submittedName>
        <fullName evidence="2">Uncharacterized protein</fullName>
    </submittedName>
</protein>
<dbReference type="EMBL" id="KL198017">
    <property type="protein sequence ID" value="KDQ20875.1"/>
    <property type="molecule type" value="Genomic_DNA"/>
</dbReference>
<gene>
    <name evidence="2" type="ORF">BOTBODRAFT_61950</name>
</gene>
<organism evidence="2 3">
    <name type="scientific">Botryobasidium botryosum (strain FD-172 SS1)</name>
    <dbReference type="NCBI Taxonomy" id="930990"/>
    <lineage>
        <taxon>Eukaryota</taxon>
        <taxon>Fungi</taxon>
        <taxon>Dikarya</taxon>
        <taxon>Basidiomycota</taxon>
        <taxon>Agaricomycotina</taxon>
        <taxon>Agaricomycetes</taxon>
        <taxon>Cantharellales</taxon>
        <taxon>Botryobasidiaceae</taxon>
        <taxon>Botryobasidium</taxon>
    </lineage>
</organism>
<sequence>MHGLSLVHRIEIVSAECYHSTFNMAGARPPLIPRLSAQQRPTALSSPGLPPAFSPILSYGPPIRKGNNATVHSPPITPSNTRFPEM</sequence>
<evidence type="ECO:0000256" key="1">
    <source>
        <dbReference type="SAM" id="MobiDB-lite"/>
    </source>
</evidence>
<reference evidence="3" key="1">
    <citation type="journal article" date="2014" name="Proc. Natl. Acad. Sci. U.S.A.">
        <title>Extensive sampling of basidiomycete genomes demonstrates inadequacy of the white-rot/brown-rot paradigm for wood decay fungi.</title>
        <authorList>
            <person name="Riley R."/>
            <person name="Salamov A.A."/>
            <person name="Brown D.W."/>
            <person name="Nagy L.G."/>
            <person name="Floudas D."/>
            <person name="Held B.W."/>
            <person name="Levasseur A."/>
            <person name="Lombard V."/>
            <person name="Morin E."/>
            <person name="Otillar R."/>
            <person name="Lindquist E.A."/>
            <person name="Sun H."/>
            <person name="LaButti K.M."/>
            <person name="Schmutz J."/>
            <person name="Jabbour D."/>
            <person name="Luo H."/>
            <person name="Baker S.E."/>
            <person name="Pisabarro A.G."/>
            <person name="Walton J.D."/>
            <person name="Blanchette R.A."/>
            <person name="Henrissat B."/>
            <person name="Martin F."/>
            <person name="Cullen D."/>
            <person name="Hibbett D.S."/>
            <person name="Grigoriev I.V."/>
        </authorList>
    </citation>
    <scope>NUCLEOTIDE SEQUENCE [LARGE SCALE GENOMIC DNA]</scope>
    <source>
        <strain evidence="3">FD-172 SS1</strain>
    </source>
</reference>
<keyword evidence="3" id="KW-1185">Reference proteome</keyword>
<feature type="region of interest" description="Disordered" evidence="1">
    <location>
        <begin position="64"/>
        <end position="86"/>
    </location>
</feature>
<name>A0A067N1R8_BOTB1</name>
<evidence type="ECO:0000313" key="2">
    <source>
        <dbReference type="EMBL" id="KDQ20875.1"/>
    </source>
</evidence>
<dbReference type="Proteomes" id="UP000027195">
    <property type="component" value="Unassembled WGS sequence"/>
</dbReference>
<proteinExistence type="predicted"/>
<dbReference type="AlphaFoldDB" id="A0A067N1R8"/>